<organism evidence="11 12">
    <name type="scientific">[Clostridium] aminophilum</name>
    <dbReference type="NCBI Taxonomy" id="1526"/>
    <lineage>
        <taxon>Bacteria</taxon>
        <taxon>Bacillati</taxon>
        <taxon>Bacillota</taxon>
        <taxon>Clostridia</taxon>
        <taxon>Lachnospirales</taxon>
        <taxon>Lachnospiraceae</taxon>
    </lineage>
</organism>
<dbReference type="InterPro" id="IPR001900">
    <property type="entry name" value="RNase_II/R"/>
</dbReference>
<dbReference type="InterPro" id="IPR011805">
    <property type="entry name" value="RNase_R"/>
</dbReference>
<evidence type="ECO:0000256" key="1">
    <source>
        <dbReference type="ARBA" id="ARBA00001849"/>
    </source>
</evidence>
<feature type="compositionally biased region" description="Basic and acidic residues" evidence="9">
    <location>
        <begin position="67"/>
        <end position="85"/>
    </location>
</feature>
<dbReference type="Proteomes" id="UP000214760">
    <property type="component" value="Unassembled WGS sequence"/>
</dbReference>
<dbReference type="SMART" id="SM00316">
    <property type="entry name" value="S1"/>
    <property type="match status" value="1"/>
</dbReference>
<feature type="domain" description="S1 motif" evidence="10">
    <location>
        <begin position="717"/>
        <end position="797"/>
    </location>
</feature>
<evidence type="ECO:0000256" key="8">
    <source>
        <dbReference type="HAMAP-Rule" id="MF_01895"/>
    </source>
</evidence>
<dbReference type="InterPro" id="IPR004476">
    <property type="entry name" value="RNase_II/RNase_R"/>
</dbReference>
<dbReference type="SUPFAM" id="SSF50249">
    <property type="entry name" value="Nucleic acid-binding proteins"/>
    <property type="match status" value="4"/>
</dbReference>
<dbReference type="HAMAP" id="MF_01895">
    <property type="entry name" value="RNase_R"/>
    <property type="match status" value="1"/>
</dbReference>
<keyword evidence="5 8" id="KW-0378">Hydrolase</keyword>
<comment type="subcellular location">
    <subcellularLocation>
        <location evidence="2 8">Cytoplasm</location>
    </subcellularLocation>
</comment>
<dbReference type="SMART" id="SM00357">
    <property type="entry name" value="CSP"/>
    <property type="match status" value="2"/>
</dbReference>
<gene>
    <name evidence="8" type="primary">rnr</name>
    <name evidence="11" type="ORF">SAMN02910262_00644</name>
</gene>
<dbReference type="CDD" id="cd04471">
    <property type="entry name" value="S1_RNase_R"/>
    <property type="match status" value="1"/>
</dbReference>
<name>A0A1I6IQW0_9FIRM</name>
<dbReference type="PROSITE" id="PS50126">
    <property type="entry name" value="S1"/>
    <property type="match status" value="1"/>
</dbReference>
<dbReference type="GO" id="GO:0006402">
    <property type="term" value="P:mRNA catabolic process"/>
    <property type="evidence" value="ECO:0007669"/>
    <property type="project" value="TreeGrafter"/>
</dbReference>
<comment type="similarity">
    <text evidence="8">Belongs to the RNR ribonuclease family. RNase R subfamily.</text>
</comment>
<evidence type="ECO:0000256" key="4">
    <source>
        <dbReference type="ARBA" id="ARBA00022722"/>
    </source>
</evidence>
<dbReference type="InterPro" id="IPR012340">
    <property type="entry name" value="NA-bd_OB-fold"/>
</dbReference>
<proteinExistence type="inferred from homology"/>
<keyword evidence="6 8" id="KW-0269">Exonuclease</keyword>
<evidence type="ECO:0000256" key="7">
    <source>
        <dbReference type="ARBA" id="ARBA00022884"/>
    </source>
</evidence>
<protein>
    <recommendedName>
        <fullName evidence="8">Ribonuclease R</fullName>
        <shortName evidence="8">RNase R</shortName>
        <ecNumber evidence="8">3.1.13.1</ecNumber>
    </recommendedName>
</protein>
<dbReference type="Pfam" id="PF00575">
    <property type="entry name" value="S1"/>
    <property type="match status" value="1"/>
</dbReference>
<feature type="region of interest" description="Disordered" evidence="9">
    <location>
        <begin position="1"/>
        <end position="87"/>
    </location>
</feature>
<evidence type="ECO:0000259" key="10">
    <source>
        <dbReference type="PROSITE" id="PS50126"/>
    </source>
</evidence>
<dbReference type="InterPro" id="IPR050180">
    <property type="entry name" value="RNR_Ribonuclease"/>
</dbReference>
<comment type="function">
    <text evidence="8">3'-5' exoribonuclease that releases 5'-nucleoside monophosphates and is involved in maturation of structured RNAs.</text>
</comment>
<dbReference type="SMART" id="SM00955">
    <property type="entry name" value="RNB"/>
    <property type="match status" value="1"/>
</dbReference>
<evidence type="ECO:0000256" key="9">
    <source>
        <dbReference type="SAM" id="MobiDB-lite"/>
    </source>
</evidence>
<evidence type="ECO:0000313" key="11">
    <source>
        <dbReference type="EMBL" id="SFR69086.1"/>
    </source>
</evidence>
<dbReference type="InterPro" id="IPR011129">
    <property type="entry name" value="CSD"/>
</dbReference>
<reference evidence="11 12" key="1">
    <citation type="submission" date="2016-10" db="EMBL/GenBank/DDBJ databases">
        <authorList>
            <person name="de Groot N.N."/>
        </authorList>
    </citation>
    <scope>NUCLEOTIDE SEQUENCE [LARGE SCALE GENOMIC DNA]</scope>
    <source>
        <strain evidence="11 12">F</strain>
    </source>
</reference>
<dbReference type="NCBIfam" id="TIGR02063">
    <property type="entry name" value="RNase_R"/>
    <property type="match status" value="1"/>
</dbReference>
<dbReference type="NCBIfam" id="TIGR00358">
    <property type="entry name" value="3_prime_RNase"/>
    <property type="match status" value="1"/>
</dbReference>
<dbReference type="PANTHER" id="PTHR23355:SF9">
    <property type="entry name" value="DIS3-LIKE EXONUCLEASE 2"/>
    <property type="match status" value="1"/>
</dbReference>
<evidence type="ECO:0000313" key="12">
    <source>
        <dbReference type="Proteomes" id="UP000214760"/>
    </source>
</evidence>
<dbReference type="Pfam" id="PF17876">
    <property type="entry name" value="CSD2"/>
    <property type="match status" value="1"/>
</dbReference>
<accession>A0A1I6IQW0</accession>
<sequence length="802" mass="91096">MKRKKKMTEKDLHRVMKAGKTASGKNKRPYGSASDKKGHSGHGGKDKKGSRKKGSHNGGDRPLGVIRRPEGELPGFDGRKEHDFTPRYQTMEELEDREELILDLLKDPNYEPLRKKEIALILNVPREDRNALAEVLDHLYVQHKVEINRRGRYTVQSRTVLTGVFCGNARGFGFVTVEGREEDVFISNDHVGGAMHGDTVEIMILKEDVSAGRAEGAVIRVIEHANDRVVGLYEKHKTNGFVIPDNTKLGKDIFIPAGRDLGAVKGHKVVVRITDFGNGHKNPEGEIIEILGHLDDPGVDILSIVEAYNLPQKFPEEVEEELRRIPEHVSKEEAEETGRLDLRDLPTVTIDGDGTKDFDDAVTLEKTGTGWRLGVHIADVTHYVAEHSPLDEEALRRGTSVYLVDRVIPMLPHQLSNGICSLNEGEDRLTLSCIMEIGPRGAIHSHRITESVIRVDRRMTYRKVNRVIMDHDPETMEEYRGFTELLEEMYKVSKRLRSRRHARGSVDFEFPESEIRLDENGKPLEICAAVRGEAERVIEDFMLAANETVAKDFHDRKLPFLYRIHEDPDPEKVKKLASFGANFGVVLHTKDGKITPKLLQEFLEKSAGKPEAPLLEIISLRSMQQAKYAPQNLGHFGLAAPYYCHFTSPIRRYPDLQIHRIIRETLHGEMSPKRIAHYDTILPNVAVQTSSTERRADEAERETDKLKKVQYMERYIGEELDGTISSVTGWGFYVQLPNTCEGLVHIAELTDDYYIFDEQHYELVGRMTGKKFRIGQPIRVFVTGCDRFMRTVDFIPANKSWE</sequence>
<feature type="compositionally biased region" description="Basic and acidic residues" evidence="9">
    <location>
        <begin position="34"/>
        <end position="47"/>
    </location>
</feature>
<keyword evidence="3 8" id="KW-0963">Cytoplasm</keyword>
<dbReference type="PANTHER" id="PTHR23355">
    <property type="entry name" value="RIBONUCLEASE"/>
    <property type="match status" value="1"/>
</dbReference>
<dbReference type="GO" id="GO:0008859">
    <property type="term" value="F:exoribonuclease II activity"/>
    <property type="evidence" value="ECO:0007669"/>
    <property type="project" value="UniProtKB-UniRule"/>
</dbReference>
<dbReference type="Gene3D" id="2.40.50.140">
    <property type="entry name" value="Nucleic acid-binding proteins"/>
    <property type="match status" value="3"/>
</dbReference>
<evidence type="ECO:0000256" key="6">
    <source>
        <dbReference type="ARBA" id="ARBA00022839"/>
    </source>
</evidence>
<dbReference type="Pfam" id="PF00773">
    <property type="entry name" value="RNB"/>
    <property type="match status" value="1"/>
</dbReference>
<dbReference type="InterPro" id="IPR040476">
    <property type="entry name" value="CSD2"/>
</dbReference>
<keyword evidence="7 8" id="KW-0694">RNA-binding</keyword>
<dbReference type="EMBL" id="FOZC01000003">
    <property type="protein sequence ID" value="SFR69086.1"/>
    <property type="molecule type" value="Genomic_DNA"/>
</dbReference>
<keyword evidence="4 8" id="KW-0540">Nuclease</keyword>
<dbReference type="Pfam" id="PF08206">
    <property type="entry name" value="OB_RNB"/>
    <property type="match status" value="1"/>
</dbReference>
<dbReference type="AlphaFoldDB" id="A0A1I6IQW0"/>
<evidence type="ECO:0000256" key="5">
    <source>
        <dbReference type="ARBA" id="ARBA00022801"/>
    </source>
</evidence>
<dbReference type="EC" id="3.1.13.1" evidence="8"/>
<comment type="catalytic activity">
    <reaction evidence="1 8">
        <text>Exonucleolytic cleavage in the 3'- to 5'-direction to yield nucleoside 5'-phosphates.</text>
        <dbReference type="EC" id="3.1.13.1"/>
    </reaction>
</comment>
<evidence type="ECO:0000256" key="2">
    <source>
        <dbReference type="ARBA" id="ARBA00004496"/>
    </source>
</evidence>
<dbReference type="GO" id="GO:0003723">
    <property type="term" value="F:RNA binding"/>
    <property type="evidence" value="ECO:0007669"/>
    <property type="project" value="UniProtKB-UniRule"/>
</dbReference>
<evidence type="ECO:0000256" key="3">
    <source>
        <dbReference type="ARBA" id="ARBA00022490"/>
    </source>
</evidence>
<dbReference type="InterPro" id="IPR013223">
    <property type="entry name" value="RNase_B_OB_dom"/>
</dbReference>
<dbReference type="GO" id="GO:0005829">
    <property type="term" value="C:cytosol"/>
    <property type="evidence" value="ECO:0007669"/>
    <property type="project" value="TreeGrafter"/>
</dbReference>
<dbReference type="InterPro" id="IPR003029">
    <property type="entry name" value="S1_domain"/>
</dbReference>